<dbReference type="InParanoid" id="C1E1E6"/>
<sequence length="314" mass="33306">MSAGASGVLHEWASTGRRAGPAFARAHPRSRASPFRRLAPRRGAAVVVGTGLFSSGASWNPATDLALETNYDLYMRPGDVEYNTTIEREVYDHVVGKAANKLVTQREYGLDEDHRAPLVGFIADLANERHTSSGDPTASGTDVLLALVPHLVADGFQIAVHVSPGDERLEALVRALAATHPGRAAGAVVARRDSCESPKSNDVADDDAARRRVLAGADLLAVLGRGPDVADARAVACRYGAVPVSRGKSGWGLSRSVPWIRNAIKGKRKKDGFVYDADADVDGARAAFAEAAASFGDENEWATIVAGVMEETRR</sequence>
<organism evidence="1 2">
    <name type="scientific">Micromonas commoda (strain RCC299 / NOUM17 / CCMP2709)</name>
    <name type="common">Picoplanktonic green alga</name>
    <dbReference type="NCBI Taxonomy" id="296587"/>
    <lineage>
        <taxon>Eukaryota</taxon>
        <taxon>Viridiplantae</taxon>
        <taxon>Chlorophyta</taxon>
        <taxon>Mamiellophyceae</taxon>
        <taxon>Mamiellales</taxon>
        <taxon>Mamiellaceae</taxon>
        <taxon>Micromonas</taxon>
    </lineage>
</organism>
<dbReference type="Proteomes" id="UP000002009">
    <property type="component" value="Chromosome 3"/>
</dbReference>
<evidence type="ECO:0000313" key="1">
    <source>
        <dbReference type="EMBL" id="ACO62157.1"/>
    </source>
</evidence>
<dbReference type="AlphaFoldDB" id="C1E1E6"/>
<evidence type="ECO:0000313" key="2">
    <source>
        <dbReference type="Proteomes" id="UP000002009"/>
    </source>
</evidence>
<name>C1E1E6_MICCC</name>
<keyword evidence="2" id="KW-1185">Reference proteome</keyword>
<dbReference type="Gene3D" id="3.40.50.2000">
    <property type="entry name" value="Glycogen Phosphorylase B"/>
    <property type="match status" value="1"/>
</dbReference>
<dbReference type="EMBL" id="CP001324">
    <property type="protein sequence ID" value="ACO62157.1"/>
    <property type="molecule type" value="Genomic_DNA"/>
</dbReference>
<gene>
    <name evidence="1" type="ORF">MICPUN_56845</name>
</gene>
<dbReference type="RefSeq" id="XP_002500899.1">
    <property type="nucleotide sequence ID" value="XM_002500853.1"/>
</dbReference>
<reference evidence="1 2" key="1">
    <citation type="journal article" date="2009" name="Science">
        <title>Green evolution and dynamic adaptations revealed by genomes of the marine picoeukaryotes Micromonas.</title>
        <authorList>
            <person name="Worden A.Z."/>
            <person name="Lee J.H."/>
            <person name="Mock T."/>
            <person name="Rouze P."/>
            <person name="Simmons M.P."/>
            <person name="Aerts A.L."/>
            <person name="Allen A.E."/>
            <person name="Cuvelier M.L."/>
            <person name="Derelle E."/>
            <person name="Everett M.V."/>
            <person name="Foulon E."/>
            <person name="Grimwood J."/>
            <person name="Gundlach H."/>
            <person name="Henrissat B."/>
            <person name="Napoli C."/>
            <person name="McDonald S.M."/>
            <person name="Parker M.S."/>
            <person name="Rombauts S."/>
            <person name="Salamov A."/>
            <person name="Von Dassow P."/>
            <person name="Badger J.H."/>
            <person name="Coutinho P.M."/>
            <person name="Demir E."/>
            <person name="Dubchak I."/>
            <person name="Gentemann C."/>
            <person name="Eikrem W."/>
            <person name="Gready J.E."/>
            <person name="John U."/>
            <person name="Lanier W."/>
            <person name="Lindquist E.A."/>
            <person name="Lucas S."/>
            <person name="Mayer K.F."/>
            <person name="Moreau H."/>
            <person name="Not F."/>
            <person name="Otillar R."/>
            <person name="Panaud O."/>
            <person name="Pangilinan J."/>
            <person name="Paulsen I."/>
            <person name="Piegu B."/>
            <person name="Poliakov A."/>
            <person name="Robbens S."/>
            <person name="Schmutz J."/>
            <person name="Toulza E."/>
            <person name="Wyss T."/>
            <person name="Zelensky A."/>
            <person name="Zhou K."/>
            <person name="Armbrust E.V."/>
            <person name="Bhattacharya D."/>
            <person name="Goodenough U.W."/>
            <person name="Van de Peer Y."/>
            <person name="Grigoriev I.V."/>
        </authorList>
    </citation>
    <scope>NUCLEOTIDE SEQUENCE [LARGE SCALE GENOMIC DNA]</scope>
    <source>
        <strain evidence="2">RCC299 / NOUM17</strain>
    </source>
</reference>
<proteinExistence type="predicted"/>
<accession>C1E1E6</accession>
<protein>
    <submittedName>
        <fullName evidence="1">Glycogen synthase</fullName>
    </submittedName>
</protein>
<dbReference type="GeneID" id="8241658"/>
<dbReference type="KEGG" id="mis:MICPUN_56845"/>